<dbReference type="SUPFAM" id="SSF53146">
    <property type="entry name" value="Nitrogenase accessory factor-like"/>
    <property type="match status" value="1"/>
</dbReference>
<dbReference type="CDD" id="cd00851">
    <property type="entry name" value="MTH1175"/>
    <property type="match status" value="1"/>
</dbReference>
<dbReference type="EMBL" id="FMJC01000002">
    <property type="protein sequence ID" value="SCM71690.1"/>
    <property type="molecule type" value="Genomic_DNA"/>
</dbReference>
<reference evidence="2" key="1">
    <citation type="submission" date="2016-08" db="EMBL/GenBank/DDBJ databases">
        <authorList>
            <person name="Seilhamer J.J."/>
        </authorList>
    </citation>
    <scope>NUCLEOTIDE SEQUENCE</scope>
    <source>
        <strain evidence="2">86-1</strain>
    </source>
</reference>
<sequence length="116" mass="11860">MKIAVSSEGPGLDSQVDPRFGRAAGFVVVDTESMATEYVDNGSSQVMAQGAGIQTAERLSSLGVGAVLSGYVGPKAFTALRAAGMQVYQELDGRSVGEAVRCYTEGSVSPAAAPNK</sequence>
<proteinExistence type="predicted"/>
<protein>
    <submittedName>
        <fullName evidence="2">Dinitrogenase iron-molybdenum cofactor biosynthesis protein</fullName>
    </submittedName>
</protein>
<accession>A0A212L2C7</accession>
<evidence type="ECO:0000259" key="1">
    <source>
        <dbReference type="Pfam" id="PF02579"/>
    </source>
</evidence>
<evidence type="ECO:0000313" key="2">
    <source>
        <dbReference type="EMBL" id="SCM71690.1"/>
    </source>
</evidence>
<organism evidence="2">
    <name type="scientific">uncultured Desulfovibrio sp</name>
    <dbReference type="NCBI Taxonomy" id="167968"/>
    <lineage>
        <taxon>Bacteria</taxon>
        <taxon>Pseudomonadati</taxon>
        <taxon>Thermodesulfobacteriota</taxon>
        <taxon>Desulfovibrionia</taxon>
        <taxon>Desulfovibrionales</taxon>
        <taxon>Desulfovibrionaceae</taxon>
        <taxon>Desulfovibrio</taxon>
        <taxon>environmental samples</taxon>
    </lineage>
</organism>
<dbReference type="InterPro" id="IPR003731">
    <property type="entry name" value="Di-Nase_FeMo-co_biosynth"/>
</dbReference>
<dbReference type="Gene3D" id="3.30.420.130">
    <property type="entry name" value="Dinitrogenase iron-molybdenum cofactor biosynthesis domain"/>
    <property type="match status" value="1"/>
</dbReference>
<name>A0A212L2C7_9BACT</name>
<feature type="domain" description="Dinitrogenase iron-molybdenum cofactor biosynthesis" evidence="1">
    <location>
        <begin position="13"/>
        <end position="104"/>
    </location>
</feature>
<dbReference type="InterPro" id="IPR036105">
    <property type="entry name" value="DiNase_FeMo-co_biosyn_sf"/>
</dbReference>
<dbReference type="PANTHER" id="PTHR42983">
    <property type="entry name" value="DINITROGENASE IRON-MOLYBDENUM COFACTOR PROTEIN-RELATED"/>
    <property type="match status" value="1"/>
</dbReference>
<dbReference type="Pfam" id="PF02579">
    <property type="entry name" value="Nitro_FeMo-Co"/>
    <property type="match status" value="1"/>
</dbReference>
<dbReference type="AlphaFoldDB" id="A0A212L2C7"/>
<gene>
    <name evidence="2" type="ORF">KL86DES1_20134</name>
</gene>
<dbReference type="InterPro" id="IPR033913">
    <property type="entry name" value="MTH1175_dom"/>
</dbReference>
<dbReference type="PANTHER" id="PTHR42983:SF1">
    <property type="entry name" value="IRON-MOLYBDENUM PROTEIN"/>
    <property type="match status" value="1"/>
</dbReference>
<dbReference type="RefSeq" id="WP_179979862.1">
    <property type="nucleotide sequence ID" value="NZ_LT608333.1"/>
</dbReference>